<accession>A0AAD6HQI4</accession>
<feature type="region of interest" description="Disordered" evidence="1">
    <location>
        <begin position="289"/>
        <end position="325"/>
    </location>
</feature>
<dbReference type="EMBL" id="JAQJAN010000004">
    <property type="protein sequence ID" value="KAJ5732071.1"/>
    <property type="molecule type" value="Genomic_DNA"/>
</dbReference>
<feature type="compositionally biased region" description="Basic and acidic residues" evidence="1">
    <location>
        <begin position="117"/>
        <end position="126"/>
    </location>
</feature>
<feature type="compositionally biased region" description="Basic and acidic residues" evidence="1">
    <location>
        <begin position="289"/>
        <end position="298"/>
    </location>
</feature>
<protein>
    <submittedName>
        <fullName evidence="3">Uncharacterized protein</fullName>
    </submittedName>
</protein>
<reference evidence="3" key="2">
    <citation type="submission" date="2023-01" db="EMBL/GenBank/DDBJ databases">
        <authorList>
            <person name="Petersen C."/>
        </authorList>
    </citation>
    <scope>NUCLEOTIDE SEQUENCE</scope>
    <source>
        <strain evidence="3">IBT 17514</strain>
    </source>
</reference>
<keyword evidence="2" id="KW-0732">Signal</keyword>
<evidence type="ECO:0000256" key="1">
    <source>
        <dbReference type="SAM" id="MobiDB-lite"/>
    </source>
</evidence>
<evidence type="ECO:0000313" key="4">
    <source>
        <dbReference type="Proteomes" id="UP001215712"/>
    </source>
</evidence>
<organism evidence="3 4">
    <name type="scientific">Penicillium malachiteum</name>
    <dbReference type="NCBI Taxonomy" id="1324776"/>
    <lineage>
        <taxon>Eukaryota</taxon>
        <taxon>Fungi</taxon>
        <taxon>Dikarya</taxon>
        <taxon>Ascomycota</taxon>
        <taxon>Pezizomycotina</taxon>
        <taxon>Eurotiomycetes</taxon>
        <taxon>Eurotiomycetidae</taxon>
        <taxon>Eurotiales</taxon>
        <taxon>Aspergillaceae</taxon>
        <taxon>Penicillium</taxon>
    </lineage>
</organism>
<feature type="region of interest" description="Disordered" evidence="1">
    <location>
        <begin position="385"/>
        <end position="440"/>
    </location>
</feature>
<feature type="compositionally biased region" description="Basic and acidic residues" evidence="1">
    <location>
        <begin position="233"/>
        <end position="265"/>
    </location>
</feature>
<gene>
    <name evidence="3" type="ORF">N7493_003552</name>
</gene>
<dbReference type="AlphaFoldDB" id="A0AAD6HQI4"/>
<comment type="caution">
    <text evidence="3">The sequence shown here is derived from an EMBL/GenBank/DDBJ whole genome shotgun (WGS) entry which is preliminary data.</text>
</comment>
<name>A0AAD6HQI4_9EURO</name>
<dbReference type="Proteomes" id="UP001215712">
    <property type="component" value="Unassembled WGS sequence"/>
</dbReference>
<keyword evidence="4" id="KW-1185">Reference proteome</keyword>
<evidence type="ECO:0000313" key="3">
    <source>
        <dbReference type="EMBL" id="KAJ5732071.1"/>
    </source>
</evidence>
<feature type="chain" id="PRO_5042113374" evidence="2">
    <location>
        <begin position="19"/>
        <end position="440"/>
    </location>
</feature>
<feature type="region of interest" description="Disordered" evidence="1">
    <location>
        <begin position="107"/>
        <end position="204"/>
    </location>
</feature>
<evidence type="ECO:0000256" key="2">
    <source>
        <dbReference type="SAM" id="SignalP"/>
    </source>
</evidence>
<proteinExistence type="predicted"/>
<feature type="compositionally biased region" description="Polar residues" evidence="1">
    <location>
        <begin position="144"/>
        <end position="204"/>
    </location>
</feature>
<feature type="signal peptide" evidence="2">
    <location>
        <begin position="1"/>
        <end position="18"/>
    </location>
</feature>
<feature type="compositionally biased region" description="Low complexity" evidence="1">
    <location>
        <begin position="419"/>
        <end position="431"/>
    </location>
</feature>
<sequence>MVVKTTYALTLFTAVSLAAPMQKGGSGGSENFIGAGTANGQVNDVVKGLFKELTPRDSDDGGSSKHGNILDSIPLIGDLLGGSGNQEKRSFTGDLANFPLLGELFGGDQAHPANTPSKEKGARSYDDDLNDVPFAGGLSHEGQNHGQNHGQNAGQNYGQNAGQNYKQNYGQNYGQNAGQNAGQNEGENYGQNFGQNDGENYGQNYLQNFGQNHKRDLEGDLSSLPIIGSLFSGDDKDTKDSKDTKGNKDSDDKDDKTPSEEKKLDSRQFEGIWTLVHGLTSGAVLSRDMSNDEAKKPGQEAQPQDAQSDKEIKPAKPSKSNNPLAELASESGLGQLFGNAHHGVGLLPMNGRRDTSSIELRAAPIQGSTLTDVLLQGGALGKISKALAPQPAGPPGKSDPTKIGDGSGMAPPGAPGSPPGSAAAGPHHGPGYIAEHKKQN</sequence>
<feature type="region of interest" description="Disordered" evidence="1">
    <location>
        <begin position="229"/>
        <end position="265"/>
    </location>
</feature>
<reference evidence="3" key="1">
    <citation type="journal article" date="2023" name="IMA Fungus">
        <title>Comparative genomic study of the Penicillium genus elucidates a diverse pangenome and 15 lateral gene transfer events.</title>
        <authorList>
            <person name="Petersen C."/>
            <person name="Sorensen T."/>
            <person name="Nielsen M.R."/>
            <person name="Sondergaard T.E."/>
            <person name="Sorensen J.L."/>
            <person name="Fitzpatrick D.A."/>
            <person name="Frisvad J.C."/>
            <person name="Nielsen K.L."/>
        </authorList>
    </citation>
    <scope>NUCLEOTIDE SEQUENCE</scope>
    <source>
        <strain evidence="3">IBT 17514</strain>
    </source>
</reference>